<reference evidence="4 5" key="1">
    <citation type="submission" date="2019-01" db="EMBL/GenBank/DDBJ databases">
        <title>Genome sequencing of the rare red list fungi Fomitopsis rosea.</title>
        <authorList>
            <person name="Buettner E."/>
            <person name="Kellner H."/>
        </authorList>
    </citation>
    <scope>NUCLEOTIDE SEQUENCE [LARGE SCALE GENOMIC DNA]</scope>
    <source>
        <strain evidence="4 5">DSM 105464</strain>
    </source>
</reference>
<dbReference type="STRING" id="34475.A0A4Y9Y9K0"/>
<evidence type="ECO:0000256" key="3">
    <source>
        <dbReference type="ARBA" id="ARBA00023002"/>
    </source>
</evidence>
<dbReference type="Pfam" id="PF13561">
    <property type="entry name" value="adh_short_C2"/>
    <property type="match status" value="1"/>
</dbReference>
<keyword evidence="2" id="KW-0521">NADP</keyword>
<dbReference type="InterPro" id="IPR020904">
    <property type="entry name" value="Sc_DH/Rdtase_CS"/>
</dbReference>
<dbReference type="AlphaFoldDB" id="A0A4Y9Y9K0"/>
<proteinExistence type="inferred from homology"/>
<organism evidence="4 5">
    <name type="scientific">Rhodofomes roseus</name>
    <dbReference type="NCBI Taxonomy" id="34475"/>
    <lineage>
        <taxon>Eukaryota</taxon>
        <taxon>Fungi</taxon>
        <taxon>Dikarya</taxon>
        <taxon>Basidiomycota</taxon>
        <taxon>Agaricomycotina</taxon>
        <taxon>Agaricomycetes</taxon>
        <taxon>Polyporales</taxon>
        <taxon>Rhodofomes</taxon>
    </lineage>
</organism>
<dbReference type="EMBL" id="SEKV01000372">
    <property type="protein sequence ID" value="TFY58237.1"/>
    <property type="molecule type" value="Genomic_DNA"/>
</dbReference>
<sequence>MASTALSDTAQLFSVKGLVAVVTGGATGIGLMIATALENNGATVYIVGRRAEALEKAVKERSKYGNMVALQGDVSSKESLKAIADVVKARTGYVNLLVNNAGISLALQPKLPTPSEANGDITQLQALLWNTEMPESFRKTFDVNVAAVWFCTVAFMELLHEGNKRTLAPGGSGVSSQVLTVSSIAGFRKDSAVFTLSYTVSKAAATHLGKMMAHYLKDWKIRSNVICPGFFPSEMVDTMISEEARKALEASIPLKRAGTTDDMAGLVLFLASKAGSYVNGGVHVIDGGRLTQMPCTA</sequence>
<dbReference type="PANTHER" id="PTHR43618:SF18">
    <property type="entry name" value="SHORT CHAIN DEHYDROGENASE_REDUCTASE FAMILY (AFU_ORTHOLOGUE AFUA_5G12480)"/>
    <property type="match status" value="1"/>
</dbReference>
<keyword evidence="3" id="KW-0560">Oxidoreductase</keyword>
<protein>
    <recommendedName>
        <fullName evidence="6">NAD(P)-dependent dehydrogenase (Short-subunit alcohol dehydrogenase family)</fullName>
    </recommendedName>
</protein>
<dbReference type="PANTHER" id="PTHR43618">
    <property type="entry name" value="7-ALPHA-HYDROXYSTEROID DEHYDROGENASE"/>
    <property type="match status" value="1"/>
</dbReference>
<evidence type="ECO:0000256" key="2">
    <source>
        <dbReference type="ARBA" id="ARBA00022857"/>
    </source>
</evidence>
<dbReference type="Proteomes" id="UP000298390">
    <property type="component" value="Unassembled WGS sequence"/>
</dbReference>
<evidence type="ECO:0000256" key="1">
    <source>
        <dbReference type="ARBA" id="ARBA00006484"/>
    </source>
</evidence>
<dbReference type="PRINTS" id="PR00080">
    <property type="entry name" value="SDRFAMILY"/>
</dbReference>
<gene>
    <name evidence="4" type="ORF">EVJ58_g6533</name>
</gene>
<dbReference type="PROSITE" id="PS00061">
    <property type="entry name" value="ADH_SHORT"/>
    <property type="match status" value="1"/>
</dbReference>
<dbReference type="PRINTS" id="PR00081">
    <property type="entry name" value="GDHRDH"/>
</dbReference>
<accession>A0A4Y9Y9K0</accession>
<name>A0A4Y9Y9K0_9APHY</name>
<dbReference type="InterPro" id="IPR052178">
    <property type="entry name" value="Sec_Metab_Biosynth_SDR"/>
</dbReference>
<dbReference type="InterPro" id="IPR002347">
    <property type="entry name" value="SDR_fam"/>
</dbReference>
<evidence type="ECO:0000313" key="5">
    <source>
        <dbReference type="Proteomes" id="UP000298390"/>
    </source>
</evidence>
<comment type="caution">
    <text evidence="4">The sequence shown here is derived from an EMBL/GenBank/DDBJ whole genome shotgun (WGS) entry which is preliminary data.</text>
</comment>
<evidence type="ECO:0008006" key="6">
    <source>
        <dbReference type="Google" id="ProtNLM"/>
    </source>
</evidence>
<evidence type="ECO:0000313" key="4">
    <source>
        <dbReference type="EMBL" id="TFY58237.1"/>
    </source>
</evidence>
<dbReference type="SUPFAM" id="SSF51735">
    <property type="entry name" value="NAD(P)-binding Rossmann-fold domains"/>
    <property type="match status" value="1"/>
</dbReference>
<dbReference type="Gene3D" id="3.40.50.720">
    <property type="entry name" value="NAD(P)-binding Rossmann-like Domain"/>
    <property type="match status" value="1"/>
</dbReference>
<comment type="similarity">
    <text evidence="1">Belongs to the short-chain dehydrogenases/reductases (SDR) family.</text>
</comment>
<dbReference type="InterPro" id="IPR036291">
    <property type="entry name" value="NAD(P)-bd_dom_sf"/>
</dbReference>
<dbReference type="GO" id="GO:0016491">
    <property type="term" value="F:oxidoreductase activity"/>
    <property type="evidence" value="ECO:0007669"/>
    <property type="project" value="UniProtKB-KW"/>
</dbReference>